<evidence type="ECO:0000256" key="1">
    <source>
        <dbReference type="SAM" id="MobiDB-lite"/>
    </source>
</evidence>
<protein>
    <submittedName>
        <fullName evidence="2">Uncharacterized protein</fullName>
    </submittedName>
</protein>
<accession>A0A6N4RFF3</accession>
<name>A0A6N4RFF3_BLAVI</name>
<dbReference type="Proteomes" id="UP000320948">
    <property type="component" value="Unassembled WGS sequence"/>
</dbReference>
<comment type="caution">
    <text evidence="2">The sequence shown here is derived from an EMBL/GenBank/DDBJ whole genome shotgun (WGS) entry which is preliminary data.</text>
</comment>
<proteinExistence type="predicted"/>
<evidence type="ECO:0000313" key="2">
    <source>
        <dbReference type="EMBL" id="TKW61878.1"/>
    </source>
</evidence>
<sequence length="68" mass="6883">MTTVTTDEAKASESPLKCGETTPDLQVLNGSVGPLHPAGHPRSPIEASRSPRSGHRCAGGGMKSASLG</sequence>
<dbReference type="EMBL" id="VAFM01000001">
    <property type="protein sequence ID" value="TKW61878.1"/>
    <property type="molecule type" value="Genomic_DNA"/>
</dbReference>
<reference evidence="2 3" key="1">
    <citation type="journal article" date="2017" name="Nat. Commun.">
        <title>In situ click chemistry generation of cyclooxygenase-2 inhibitors.</title>
        <authorList>
            <person name="Bhardwaj A."/>
            <person name="Kaur J."/>
            <person name="Wuest M."/>
            <person name="Wuest F."/>
        </authorList>
    </citation>
    <scope>NUCLEOTIDE SEQUENCE [LARGE SCALE GENOMIC DNA]</scope>
    <source>
        <strain evidence="2">S2_018_000_R2_106</strain>
    </source>
</reference>
<organism evidence="2 3">
    <name type="scientific">Blastochloris viridis</name>
    <name type="common">Rhodopseudomonas viridis</name>
    <dbReference type="NCBI Taxonomy" id="1079"/>
    <lineage>
        <taxon>Bacteria</taxon>
        <taxon>Pseudomonadati</taxon>
        <taxon>Pseudomonadota</taxon>
        <taxon>Alphaproteobacteria</taxon>
        <taxon>Hyphomicrobiales</taxon>
        <taxon>Blastochloridaceae</taxon>
        <taxon>Blastochloris</taxon>
    </lineage>
</organism>
<feature type="region of interest" description="Disordered" evidence="1">
    <location>
        <begin position="1"/>
        <end position="68"/>
    </location>
</feature>
<dbReference type="AlphaFoldDB" id="A0A6N4RFF3"/>
<gene>
    <name evidence="2" type="ORF">DI628_04460</name>
</gene>
<evidence type="ECO:0000313" key="3">
    <source>
        <dbReference type="Proteomes" id="UP000320948"/>
    </source>
</evidence>